<feature type="disulfide bond" evidence="7">
    <location>
        <begin position="352"/>
        <end position="361"/>
    </location>
</feature>
<proteinExistence type="predicted"/>
<dbReference type="SUPFAM" id="SSF57196">
    <property type="entry name" value="EGF/Laminin"/>
    <property type="match status" value="6"/>
</dbReference>
<reference evidence="11" key="1">
    <citation type="journal article" date="2013" name="Genetics">
        <title>The draft genome and transcriptome of Panagrellus redivivus are shaped by the harsh demands of a free-living lifestyle.</title>
        <authorList>
            <person name="Srinivasan J."/>
            <person name="Dillman A.R."/>
            <person name="Macchietto M.G."/>
            <person name="Heikkinen L."/>
            <person name="Lakso M."/>
            <person name="Fracchia K.M."/>
            <person name="Antoshechkin I."/>
            <person name="Mortazavi A."/>
            <person name="Wong G."/>
            <person name="Sternberg P.W."/>
        </authorList>
    </citation>
    <scope>NUCLEOTIDE SEQUENCE [LARGE SCALE GENOMIC DNA]</scope>
    <source>
        <strain evidence="11">MT8872</strain>
    </source>
</reference>
<feature type="disulfide bond" evidence="7">
    <location>
        <begin position="438"/>
        <end position="447"/>
    </location>
</feature>
<dbReference type="Pfam" id="PF00008">
    <property type="entry name" value="EGF"/>
    <property type="match status" value="4"/>
</dbReference>
<feature type="domain" description="EGF-like" evidence="10">
    <location>
        <begin position="450"/>
        <end position="486"/>
    </location>
</feature>
<feature type="disulfide bond" evidence="7">
    <location>
        <begin position="476"/>
        <end position="485"/>
    </location>
</feature>
<feature type="domain" description="EGF-like" evidence="10">
    <location>
        <begin position="284"/>
        <end position="322"/>
    </location>
</feature>
<dbReference type="SMART" id="SM00181">
    <property type="entry name" value="EGF"/>
    <property type="match status" value="8"/>
</dbReference>
<evidence type="ECO:0000259" key="10">
    <source>
        <dbReference type="PROSITE" id="PS50026"/>
    </source>
</evidence>
<feature type="domain" description="EGF-like" evidence="10">
    <location>
        <begin position="242"/>
        <end position="282"/>
    </location>
</feature>
<keyword evidence="5 7" id="KW-1015">Disulfide bond</keyword>
<feature type="signal peptide" evidence="9">
    <location>
        <begin position="1"/>
        <end position="27"/>
    </location>
</feature>
<dbReference type="GO" id="GO:0016020">
    <property type="term" value="C:membrane"/>
    <property type="evidence" value="ECO:0007669"/>
    <property type="project" value="InterPro"/>
</dbReference>
<protein>
    <submittedName>
        <fullName evidence="12">Delta-like protein</fullName>
    </submittedName>
</protein>
<keyword evidence="4" id="KW-0677">Repeat</keyword>
<dbReference type="PROSITE" id="PS01248">
    <property type="entry name" value="EGF_LAM_1"/>
    <property type="match status" value="1"/>
</dbReference>
<dbReference type="InterPro" id="IPR002049">
    <property type="entry name" value="LE_dom"/>
</dbReference>
<dbReference type="Gene3D" id="2.10.25.10">
    <property type="entry name" value="Laminin"/>
    <property type="match status" value="7"/>
</dbReference>
<comment type="caution">
    <text evidence="7">Lacks conserved residue(s) required for the propagation of feature annotation.</text>
</comment>
<evidence type="ECO:0000313" key="12">
    <source>
        <dbReference type="WBParaSite" id="Pan_g16050.t1"/>
    </source>
</evidence>
<dbReference type="AlphaFoldDB" id="A0A7E4V470"/>
<keyword evidence="6" id="KW-0325">Glycoprotein</keyword>
<evidence type="ECO:0000256" key="5">
    <source>
        <dbReference type="ARBA" id="ARBA00023157"/>
    </source>
</evidence>
<dbReference type="PANTHER" id="PTHR24033">
    <property type="entry name" value="EGF-LIKE DOMAIN-CONTAINING PROTEIN"/>
    <property type="match status" value="1"/>
</dbReference>
<feature type="disulfide bond" evidence="7">
    <location>
        <begin position="293"/>
        <end position="310"/>
    </location>
</feature>
<keyword evidence="3 9" id="KW-0732">Signal</keyword>
<dbReference type="InterPro" id="IPR001774">
    <property type="entry name" value="DSL"/>
</dbReference>
<evidence type="ECO:0000256" key="1">
    <source>
        <dbReference type="ARBA" id="ARBA00022473"/>
    </source>
</evidence>
<keyword evidence="2 7" id="KW-0245">EGF-like domain</keyword>
<dbReference type="GO" id="GO:0045597">
    <property type="term" value="P:positive regulation of cell differentiation"/>
    <property type="evidence" value="ECO:0007669"/>
    <property type="project" value="UniProtKB-ARBA"/>
</dbReference>
<dbReference type="SMART" id="SM00179">
    <property type="entry name" value="EGF_CA"/>
    <property type="match status" value="6"/>
</dbReference>
<evidence type="ECO:0000256" key="3">
    <source>
        <dbReference type="ARBA" id="ARBA00022729"/>
    </source>
</evidence>
<dbReference type="CDD" id="cd00054">
    <property type="entry name" value="EGF_CA"/>
    <property type="match status" value="5"/>
</dbReference>
<feature type="disulfide bond" evidence="7">
    <location>
        <begin position="393"/>
        <end position="402"/>
    </location>
</feature>
<feature type="disulfide bond" evidence="7">
    <location>
        <begin position="312"/>
        <end position="321"/>
    </location>
</feature>
<dbReference type="WBParaSite" id="Pan_g16050.t1">
    <property type="protein sequence ID" value="Pan_g16050.t1"/>
    <property type="gene ID" value="Pan_g16050"/>
</dbReference>
<evidence type="ECO:0000256" key="2">
    <source>
        <dbReference type="ARBA" id="ARBA00022536"/>
    </source>
</evidence>
<dbReference type="PANTHER" id="PTHR24033:SF232">
    <property type="entry name" value="LAMININ SUBUNIT GAMMA-2-RELATED"/>
    <property type="match status" value="1"/>
</dbReference>
<reference evidence="12" key="2">
    <citation type="submission" date="2020-10" db="UniProtKB">
        <authorList>
            <consortium name="WormBaseParasite"/>
        </authorList>
    </citation>
    <scope>IDENTIFICATION</scope>
</reference>
<feature type="chain" id="PRO_5028927208" evidence="9">
    <location>
        <begin position="28"/>
        <end position="660"/>
    </location>
</feature>
<keyword evidence="1" id="KW-0217">Developmental protein</keyword>
<keyword evidence="11" id="KW-1185">Reference proteome</keyword>
<evidence type="ECO:0000256" key="4">
    <source>
        <dbReference type="ARBA" id="ARBA00022737"/>
    </source>
</evidence>
<organism evidence="11 12">
    <name type="scientific">Panagrellus redivivus</name>
    <name type="common">Microworm</name>
    <dbReference type="NCBI Taxonomy" id="6233"/>
    <lineage>
        <taxon>Eukaryota</taxon>
        <taxon>Metazoa</taxon>
        <taxon>Ecdysozoa</taxon>
        <taxon>Nematoda</taxon>
        <taxon>Chromadorea</taxon>
        <taxon>Rhabditida</taxon>
        <taxon>Tylenchina</taxon>
        <taxon>Panagrolaimomorpha</taxon>
        <taxon>Panagrolaimoidea</taxon>
        <taxon>Panagrolaimidae</taxon>
        <taxon>Panagrellus</taxon>
    </lineage>
</organism>
<evidence type="ECO:0000256" key="9">
    <source>
        <dbReference type="SAM" id="SignalP"/>
    </source>
</evidence>
<name>A0A7E4V470_PANRE</name>
<evidence type="ECO:0000256" key="6">
    <source>
        <dbReference type="ARBA" id="ARBA00023180"/>
    </source>
</evidence>
<dbReference type="FunFam" id="2.10.25.10:FF:000173">
    <property type="entry name" value="Neurogenic locus notch protein 2"/>
    <property type="match status" value="1"/>
</dbReference>
<dbReference type="PROSITE" id="PS50026">
    <property type="entry name" value="EGF_3"/>
    <property type="match status" value="6"/>
</dbReference>
<keyword evidence="8" id="KW-0472">Membrane</keyword>
<feature type="domain" description="EGF-like" evidence="10">
    <location>
        <begin position="324"/>
        <end position="362"/>
    </location>
</feature>
<dbReference type="InterPro" id="IPR001881">
    <property type="entry name" value="EGF-like_Ca-bd_dom"/>
</dbReference>
<dbReference type="Proteomes" id="UP000492821">
    <property type="component" value="Unassembled WGS sequence"/>
</dbReference>
<keyword evidence="8" id="KW-1133">Transmembrane helix</keyword>
<dbReference type="FunFam" id="2.10.25.10:FF:000118">
    <property type="entry name" value="protein delta homolog 2"/>
    <property type="match status" value="1"/>
</dbReference>
<dbReference type="Pfam" id="PF12661">
    <property type="entry name" value="hEGF"/>
    <property type="match status" value="1"/>
</dbReference>
<evidence type="ECO:0000313" key="11">
    <source>
        <dbReference type="Proteomes" id="UP000492821"/>
    </source>
</evidence>
<dbReference type="InterPro" id="IPR000742">
    <property type="entry name" value="EGF"/>
</dbReference>
<evidence type="ECO:0000256" key="7">
    <source>
        <dbReference type="PROSITE-ProRule" id="PRU00076"/>
    </source>
</evidence>
<dbReference type="SMART" id="SM00051">
    <property type="entry name" value="DSL"/>
    <property type="match status" value="1"/>
</dbReference>
<evidence type="ECO:0000256" key="8">
    <source>
        <dbReference type="SAM" id="Phobius"/>
    </source>
</evidence>
<dbReference type="PROSITE" id="PS00022">
    <property type="entry name" value="EGF_1"/>
    <property type="match status" value="7"/>
</dbReference>
<feature type="transmembrane region" description="Helical" evidence="8">
    <location>
        <begin position="512"/>
        <end position="533"/>
    </location>
</feature>
<dbReference type="InterPro" id="IPR013032">
    <property type="entry name" value="EGF-like_CS"/>
</dbReference>
<dbReference type="FunFam" id="2.10.25.10:FF:000012">
    <property type="entry name" value="Delta-like protein"/>
    <property type="match status" value="1"/>
</dbReference>
<feature type="disulfide bond" evidence="7">
    <location>
        <begin position="333"/>
        <end position="350"/>
    </location>
</feature>
<accession>A0A7E4V470</accession>
<dbReference type="GO" id="GO:0005509">
    <property type="term" value="F:calcium ion binding"/>
    <property type="evidence" value="ECO:0007669"/>
    <property type="project" value="InterPro"/>
</dbReference>
<feature type="disulfide bond" evidence="7">
    <location>
        <begin position="272"/>
        <end position="281"/>
    </location>
</feature>
<dbReference type="PROSITE" id="PS01186">
    <property type="entry name" value="EGF_2"/>
    <property type="match status" value="4"/>
</dbReference>
<sequence length="660" mass="72463">MQFPRLRLLALASTFFVFISHITSVMTDKDQIATFEIRLGSIHPLTSNETYNCSTARCPINLCLKQYQQVFKLNEDCVFGSAELDFPSVTHVKMPIFGDALMADFTFAVSLFSPSVSNVTYPQTFTDLAQPSTTWTTRAVNFKAANGEVDIELRYRIVCADGFYGPKCNRIQERSHQLSLVCDPVTCEKGICNDRGGCECFSGFTGPKCDQCIPSYGCQGYCNLPGECICLPNYGGKNCAYDLTKCQSTNMCKNGGTCDVADDASGDFVCRCAPGFTGPTCSIAVRDCESSPCTNNGTCHMLPDNSDFVCECPEGLTGRLCQKRASSCSDSPCFNGAICKNSRDQKSFTCECNNNWTGRNCDIPITLCKPDSCSNGAKCVNDFATDLGYRCECMGGYYGSKCERRLRDYVGPNAVCRSFKCHNGGICIQRKGQPMCDCPAGFSGFRCETDDNECHESKCQNGGYCANTVSPSHCVCPRGFYGAQCQFAMTLIHDTDYFPPTTAAETNALPPLWQLILIVVIVSIVISLASRYITRIVKNFRKQAQPTPMNTTTTPTADPDTSITTFDSEVVCHQKDKDFCSSAPGALKNCEQYLTHSPPNPRLNRTSLFADNRYVDGPWRPRTPEALRQAASKHQVNAPGSPDSLYQKISYETVPAVVHS</sequence>
<keyword evidence="8" id="KW-0812">Transmembrane</keyword>
<feature type="domain" description="EGF-like" evidence="10">
    <location>
        <begin position="364"/>
        <end position="403"/>
    </location>
</feature>
<dbReference type="InterPro" id="IPR051830">
    <property type="entry name" value="NOTCH_homolog"/>
</dbReference>
<dbReference type="Pfam" id="PF00053">
    <property type="entry name" value="EGF_laminin"/>
    <property type="match status" value="1"/>
</dbReference>
<feature type="domain" description="EGF-like" evidence="10">
    <location>
        <begin position="412"/>
        <end position="448"/>
    </location>
</feature>
<dbReference type="GO" id="GO:0007154">
    <property type="term" value="P:cell communication"/>
    <property type="evidence" value="ECO:0007669"/>
    <property type="project" value="InterPro"/>
</dbReference>